<keyword evidence="3 7" id="KW-0235">DNA replication</keyword>
<dbReference type="InterPro" id="IPR022659">
    <property type="entry name" value="Pr_cel_nuc_antig_CS"/>
</dbReference>
<dbReference type="InterPro" id="IPR000730">
    <property type="entry name" value="Pr_cel_nuc_antig"/>
</dbReference>
<dbReference type="FunFam" id="3.70.10.10:FF:000001">
    <property type="entry name" value="Proliferating cell nuclear antigen"/>
    <property type="match status" value="1"/>
</dbReference>
<dbReference type="InterPro" id="IPR022649">
    <property type="entry name" value="Pr_cel_nuc_antig_C"/>
</dbReference>
<dbReference type="PROSITE" id="PS01251">
    <property type="entry name" value="PCNA_1"/>
    <property type="match status" value="1"/>
</dbReference>
<dbReference type="InterPro" id="IPR046938">
    <property type="entry name" value="DNA_clamp_sf"/>
</dbReference>
<dbReference type="NCBIfam" id="TIGR00590">
    <property type="entry name" value="pcna"/>
    <property type="match status" value="1"/>
</dbReference>
<dbReference type="GO" id="GO:0006298">
    <property type="term" value="P:mismatch repair"/>
    <property type="evidence" value="ECO:0007669"/>
    <property type="project" value="TreeGrafter"/>
</dbReference>
<dbReference type="SUPFAM" id="SSF55979">
    <property type="entry name" value="DNA clamp"/>
    <property type="match status" value="2"/>
</dbReference>
<evidence type="ECO:0000256" key="2">
    <source>
        <dbReference type="ARBA" id="ARBA00010462"/>
    </source>
</evidence>
<dbReference type="Gene3D" id="3.70.10.10">
    <property type="match status" value="1"/>
</dbReference>
<dbReference type="PANTHER" id="PTHR11352">
    <property type="entry name" value="PROLIFERATING CELL NUCLEAR ANTIGEN"/>
    <property type="match status" value="1"/>
</dbReference>
<dbReference type="GO" id="GO:0043626">
    <property type="term" value="C:PCNA complex"/>
    <property type="evidence" value="ECO:0007669"/>
    <property type="project" value="TreeGrafter"/>
</dbReference>
<evidence type="ECO:0000256" key="1">
    <source>
        <dbReference type="ARBA" id="ARBA00004123"/>
    </source>
</evidence>
<reference evidence="10" key="1">
    <citation type="submission" date="2017-11" db="EMBL/GenBank/DDBJ databases">
        <title>The sensing device of the deep-sea amphipod.</title>
        <authorList>
            <person name="Kobayashi H."/>
            <person name="Nagahama T."/>
            <person name="Arai W."/>
            <person name="Sasagawa Y."/>
            <person name="Umeda M."/>
            <person name="Hayashi T."/>
            <person name="Nikaido I."/>
            <person name="Watanabe H."/>
            <person name="Oguri K."/>
            <person name="Kitazato H."/>
            <person name="Fujioka K."/>
            <person name="Kido Y."/>
            <person name="Takami H."/>
        </authorList>
    </citation>
    <scope>NUCLEOTIDE SEQUENCE</scope>
    <source>
        <tissue evidence="10">Whole body</tissue>
    </source>
</reference>
<dbReference type="GO" id="GO:0042542">
    <property type="term" value="P:response to hydrogen peroxide"/>
    <property type="evidence" value="ECO:0007669"/>
    <property type="project" value="UniProtKB-ARBA"/>
</dbReference>
<dbReference type="AlphaFoldDB" id="A0A6A7FPY7"/>
<dbReference type="GO" id="GO:0019985">
    <property type="term" value="P:translesion synthesis"/>
    <property type="evidence" value="ECO:0007669"/>
    <property type="project" value="TreeGrafter"/>
</dbReference>
<evidence type="ECO:0000259" key="8">
    <source>
        <dbReference type="Pfam" id="PF00705"/>
    </source>
</evidence>
<evidence type="ECO:0000256" key="4">
    <source>
        <dbReference type="ARBA" id="ARBA00023125"/>
    </source>
</evidence>
<comment type="subcellular location">
    <subcellularLocation>
        <location evidence="1 6">Nucleus</location>
    </subcellularLocation>
</comment>
<evidence type="ECO:0000256" key="6">
    <source>
        <dbReference type="RuleBase" id="RU000641"/>
    </source>
</evidence>
<dbReference type="PRINTS" id="PR00339">
    <property type="entry name" value="PCNACYCLIN"/>
</dbReference>
<feature type="domain" description="Proliferating cell nuclear antigen PCNA C-terminal" evidence="9">
    <location>
        <begin position="127"/>
        <end position="253"/>
    </location>
</feature>
<dbReference type="Pfam" id="PF00705">
    <property type="entry name" value="PCNA_N"/>
    <property type="match status" value="1"/>
</dbReference>
<organism evidence="10">
    <name type="scientific">Hirondellea gigas</name>
    <dbReference type="NCBI Taxonomy" id="1518452"/>
    <lineage>
        <taxon>Eukaryota</taxon>
        <taxon>Metazoa</taxon>
        <taxon>Ecdysozoa</taxon>
        <taxon>Arthropoda</taxon>
        <taxon>Crustacea</taxon>
        <taxon>Multicrustacea</taxon>
        <taxon>Malacostraca</taxon>
        <taxon>Eumalacostraca</taxon>
        <taxon>Peracarida</taxon>
        <taxon>Amphipoda</taxon>
        <taxon>Amphilochidea</taxon>
        <taxon>Lysianassida</taxon>
        <taxon>Lysianassidira</taxon>
        <taxon>Lysianassoidea</taxon>
        <taxon>Lysianassidae</taxon>
        <taxon>Hirondellea</taxon>
    </lineage>
</organism>
<comment type="function">
    <text evidence="6">This protein is an auxiliary protein of DNA polymerase delta and is involved in the control of eukaryotic DNA replication by increasing the polymerase's processivity during elongation of the leading strand.</text>
</comment>
<accession>A0A6A7FPY7</accession>
<dbReference type="PROSITE" id="PS00293">
    <property type="entry name" value="PCNA_2"/>
    <property type="match status" value="1"/>
</dbReference>
<dbReference type="GO" id="GO:0030337">
    <property type="term" value="F:DNA polymerase processivity factor activity"/>
    <property type="evidence" value="ECO:0007669"/>
    <property type="project" value="InterPro"/>
</dbReference>
<comment type="similarity">
    <text evidence="2 7">Belongs to the PCNA family.</text>
</comment>
<dbReference type="EMBL" id="IACT01000894">
    <property type="protein sequence ID" value="LAC20269.1"/>
    <property type="molecule type" value="mRNA"/>
</dbReference>
<dbReference type="HAMAP" id="MF_00317">
    <property type="entry name" value="DNApol_clamp_arch"/>
    <property type="match status" value="1"/>
</dbReference>
<evidence type="ECO:0000256" key="3">
    <source>
        <dbReference type="ARBA" id="ARBA00022705"/>
    </source>
</evidence>
<evidence type="ECO:0000256" key="5">
    <source>
        <dbReference type="ARBA" id="ARBA00023242"/>
    </source>
</evidence>
<dbReference type="Pfam" id="PF02747">
    <property type="entry name" value="PCNA_C"/>
    <property type="match status" value="1"/>
</dbReference>
<feature type="domain" description="Proliferating cell nuclear antigen PCNA N-terminal" evidence="8">
    <location>
        <begin position="1"/>
        <end position="125"/>
    </location>
</feature>
<dbReference type="CDD" id="cd00577">
    <property type="entry name" value="PCNA"/>
    <property type="match status" value="1"/>
</dbReference>
<sequence>MFEARLVQGSLLKKVMEAIKDLLNEASFDCAHSGILLQAMDNSHVSLVSLNLRKEGFDKYRCDRNIVMGMNLTSMSKILKCASNDDIITMKAQDSADTVTFVFESPNQEKVSEYEMKLMNLDQDQLGIPETEYCCIIKLPSGEFARICRDLSQFGESIVISCTKEGVKFSAAGDIGTANIKLAQTGTVDKEEDAVIVDMQEPVTLTFSCKYLNMFTKATPLSPQVCLSMSPDVPLVVEYKIGEIGHIRYYLAPRIGDEDE</sequence>
<dbReference type="PANTHER" id="PTHR11352:SF0">
    <property type="entry name" value="PROLIFERATING CELL NUCLEAR ANTIGEN"/>
    <property type="match status" value="1"/>
</dbReference>
<evidence type="ECO:0000259" key="9">
    <source>
        <dbReference type="Pfam" id="PF02747"/>
    </source>
</evidence>
<protein>
    <recommendedName>
        <fullName evidence="6">DNA sliding clamp PCNA</fullName>
    </recommendedName>
</protein>
<dbReference type="InterPro" id="IPR022648">
    <property type="entry name" value="Pr_cel_nuc_antig_N"/>
</dbReference>
<keyword evidence="5 6" id="KW-0539">Nucleus</keyword>
<dbReference type="GO" id="GO:0006275">
    <property type="term" value="P:regulation of DNA replication"/>
    <property type="evidence" value="ECO:0007669"/>
    <property type="project" value="InterPro"/>
</dbReference>
<dbReference type="GO" id="GO:0072702">
    <property type="term" value="P:response to methyl methanesulfonate"/>
    <property type="evidence" value="ECO:0007669"/>
    <property type="project" value="UniProtKB-ARBA"/>
</dbReference>
<proteinExistence type="evidence at transcript level"/>
<keyword evidence="4 7" id="KW-0238">DNA-binding</keyword>
<evidence type="ECO:0000313" key="10">
    <source>
        <dbReference type="EMBL" id="LAC20269.1"/>
    </source>
</evidence>
<dbReference type="GO" id="GO:0006272">
    <property type="term" value="P:leading strand elongation"/>
    <property type="evidence" value="ECO:0007669"/>
    <property type="project" value="TreeGrafter"/>
</dbReference>
<dbReference type="GO" id="GO:0003677">
    <property type="term" value="F:DNA binding"/>
    <property type="evidence" value="ECO:0007669"/>
    <property type="project" value="UniProtKB-KW"/>
</dbReference>
<name>A0A6A7FPY7_9CRUS</name>
<evidence type="ECO:0000256" key="7">
    <source>
        <dbReference type="RuleBase" id="RU003671"/>
    </source>
</evidence>